<feature type="domain" description="Mannosyl-glycoprotein endo-beta-N-acetylglucosamidase-like" evidence="3">
    <location>
        <begin position="2"/>
        <end position="154"/>
    </location>
</feature>
<dbReference type="RefSeq" id="WP_013353495.1">
    <property type="nucleotide sequence ID" value="NC_014551.1"/>
</dbReference>
<dbReference type="Gene3D" id="3.55.50.40">
    <property type="match status" value="1"/>
</dbReference>
<dbReference type="PRINTS" id="PR01002">
    <property type="entry name" value="FLGFLGJ"/>
</dbReference>
<protein>
    <submittedName>
        <fullName evidence="4">Phage related protein phi105_20</fullName>
    </submittedName>
</protein>
<evidence type="ECO:0000256" key="2">
    <source>
        <dbReference type="SAM" id="MobiDB-lite"/>
    </source>
</evidence>
<name>A0A9P1JK35_BACAS</name>
<reference evidence="4 5" key="1">
    <citation type="journal article" date="2011" name="Int. J. Syst. Evol. Microbiol.">
        <title>Relationship of Bacillus amyloliquefaciens clades associated with strains DSM 7T and FZB42T: a proposal for Bacillus amyloliquefaciens subsp. amyloliquefaciens subsp. nov. and Bacillus amyloliquefaciens subsp. plantarum subsp. nov. based on complete genome sequence comparisons.</title>
        <authorList>
            <person name="Borriss R."/>
            <person name="Chen X.H."/>
            <person name="Rueckert C."/>
            <person name="Blom J."/>
            <person name="Becker A."/>
            <person name="Baumgarth B."/>
            <person name="Fan B."/>
            <person name="Pukall R."/>
            <person name="Schumann P."/>
            <person name="Sproer C."/>
            <person name="Junge H."/>
            <person name="Vater J."/>
            <person name="Puhler A."/>
            <person name="Klenk H.P."/>
        </authorList>
    </citation>
    <scope>NUCLEOTIDE SEQUENCE [LARGE SCALE GENOMIC DNA]</scope>
    <source>
        <strain evidence="5">DSM 7</strain>
    </source>
</reference>
<evidence type="ECO:0000259" key="3">
    <source>
        <dbReference type="SMART" id="SM00047"/>
    </source>
</evidence>
<organism evidence="4 5">
    <name type="scientific">Bacillus amyloliquefaciens (strain ATCC 23350 / DSM 7 / BCRC 11601 / CCUG 28519 / NBRC 15535 / NRRL B-14393 / F)</name>
    <dbReference type="NCBI Taxonomy" id="692420"/>
    <lineage>
        <taxon>Bacteria</taxon>
        <taxon>Bacillati</taxon>
        <taxon>Bacillota</taxon>
        <taxon>Bacilli</taxon>
        <taxon>Bacillales</taxon>
        <taxon>Bacillaceae</taxon>
        <taxon>Bacillus</taxon>
        <taxon>Bacillus amyloliquefaciens group</taxon>
    </lineage>
</organism>
<accession>A0A9P1JK35</accession>
<keyword evidence="5" id="KW-1185">Reference proteome</keyword>
<dbReference type="Gene3D" id="6.20.110.10">
    <property type="match status" value="1"/>
</dbReference>
<dbReference type="SMART" id="SM00047">
    <property type="entry name" value="LYZ2"/>
    <property type="match status" value="1"/>
</dbReference>
<dbReference type="GO" id="GO:0004040">
    <property type="term" value="F:amidase activity"/>
    <property type="evidence" value="ECO:0007669"/>
    <property type="project" value="InterPro"/>
</dbReference>
<dbReference type="InterPro" id="IPR002901">
    <property type="entry name" value="MGlyc_endo_b_GlcNAc-like_dom"/>
</dbReference>
<feature type="region of interest" description="Disordered" evidence="2">
    <location>
        <begin position="156"/>
        <end position="183"/>
    </location>
</feature>
<evidence type="ECO:0000313" key="5">
    <source>
        <dbReference type="Proteomes" id="UP000006562"/>
    </source>
</evidence>
<keyword evidence="1" id="KW-0378">Hydrolase</keyword>
<sequence>MANADFINEIAVDAQRIYKKYNILASLIIAQGCLESAWGQSALAQEGKNLFGIKGTYNGKYVLMWTTEYDNSGTPTRVKAKFRKYPSWYESLQDLAKIYINGTSWDPNLYKAVIGETDYKKATAAVQKAGYATDPNYATKLNSIILTYKLTQYDNIDGLPDEPDNPDNPDPEPSPSFPSKEYAGKDVTLNKKLPADVYFPQLHVSSKDGGQVVEITGVSVDLTDDRTGKKSFTFTIGRTPDNGIEFDLLTTDNILYLDEKKFRHQKYYITDVELDQQNGVLTKTVSASHVFSVLLVNNRVDDSVTKKLTIKEAFDIALKGTDFQYIFETPESEFPSAEQEGFGDKNSTELVDEIIEDYGPELDVDNYKIHVYKKMGSRINFTLDSRYNMPGIKIKTNSQNSTTRAWGYGALKKGSSADDKNPKYEFEPILYIHPDEEKFLLDGKPRWAEPIKDERYKKSSRMVSALKKHVNPYPEMTVEANFQYIYEPKLLDIQQDFWKGDTIHVIADTAEGITYEDDVRVLSIKYDPLNPYGSPELTFANFRKDIQDIAVSQAKQIRDQKRYMDALYKTLI</sequence>
<evidence type="ECO:0000313" key="4">
    <source>
        <dbReference type="EMBL" id="CBI44201.1"/>
    </source>
</evidence>
<dbReference type="EMBL" id="FN597644">
    <property type="protein sequence ID" value="CBI44201.1"/>
    <property type="molecule type" value="Genomic_DNA"/>
</dbReference>
<dbReference type="Pfam" id="PF18994">
    <property type="entry name" value="Prophage_tailD1"/>
    <property type="match status" value="1"/>
</dbReference>
<dbReference type="Gene3D" id="1.10.530.10">
    <property type="match status" value="1"/>
</dbReference>
<dbReference type="PANTHER" id="PTHR33308">
    <property type="entry name" value="PEPTIDOGLYCAN HYDROLASE FLGJ"/>
    <property type="match status" value="1"/>
</dbReference>
<dbReference type="InterPro" id="IPR051056">
    <property type="entry name" value="Glycosyl_Hydrolase_73"/>
</dbReference>
<dbReference type="InterPro" id="IPR007119">
    <property type="entry name" value="Phage_tail_spike_N"/>
</dbReference>
<proteinExistence type="predicted"/>
<dbReference type="Pfam" id="PF06605">
    <property type="entry name" value="Prophage_tail"/>
    <property type="match status" value="1"/>
</dbReference>
<dbReference type="NCBIfam" id="TIGR01665">
    <property type="entry name" value="put_anti_recept"/>
    <property type="match status" value="1"/>
</dbReference>
<gene>
    <name evidence="4" type="primary">phi105_20</name>
    <name evidence="4" type="ordered locus">BAMF_3075</name>
</gene>
<reference evidence="5" key="2">
    <citation type="journal article" date="2011" name="J. Biotechnol.">
        <title>Genome sequence of B. amyloliquefaciens type strain DSM7(T) reveals differences to plant-associated B. amyloliquefaciens FZB42.</title>
        <authorList>
            <person name="Ruckert C."/>
            <person name="Blom J."/>
            <person name="Chen X."/>
            <person name="Reva O."/>
            <person name="Borriss R."/>
        </authorList>
    </citation>
    <scope>NUCLEOTIDE SEQUENCE [LARGE SCALE GENOMIC DNA]</scope>
    <source>
        <strain evidence="5">DSM 7</strain>
    </source>
</reference>
<dbReference type="AlphaFoldDB" id="A0A9P1JK35"/>
<dbReference type="PANTHER" id="PTHR33308:SF10">
    <property type="entry name" value="EXO-GLUCOSAMINIDASE LYTG"/>
    <property type="match status" value="1"/>
</dbReference>
<dbReference type="KEGG" id="bao:BAMF_3075"/>
<evidence type="ECO:0000256" key="1">
    <source>
        <dbReference type="ARBA" id="ARBA00022801"/>
    </source>
</evidence>
<feature type="compositionally biased region" description="Acidic residues" evidence="2">
    <location>
        <begin position="159"/>
        <end position="170"/>
    </location>
</feature>
<dbReference type="Gene3D" id="4.10.80.30">
    <property type="entry name" value="DNA polymerase, domain 6"/>
    <property type="match status" value="1"/>
</dbReference>
<dbReference type="InterPro" id="IPR044051">
    <property type="entry name" value="Prophage_tail_N"/>
</dbReference>
<dbReference type="Proteomes" id="UP000006562">
    <property type="component" value="Chromosome"/>
</dbReference>
<dbReference type="InterPro" id="IPR010572">
    <property type="entry name" value="Tail_dom"/>
</dbReference>
<dbReference type="Pfam" id="PF01832">
    <property type="entry name" value="Glucosaminidase"/>
    <property type="match status" value="1"/>
</dbReference>